<reference evidence="12" key="1">
    <citation type="journal article" date="2019" name="Int. J. Syst. Evol. Microbiol.">
        <title>The Global Catalogue of Microorganisms (GCM) 10K type strain sequencing project: providing services to taxonomists for standard genome sequencing and annotation.</title>
        <authorList>
            <consortium name="The Broad Institute Genomics Platform"/>
            <consortium name="The Broad Institute Genome Sequencing Center for Infectious Disease"/>
            <person name="Wu L."/>
            <person name="Ma J."/>
        </authorList>
    </citation>
    <scope>NUCLEOTIDE SEQUENCE [LARGE SCALE GENOMIC DNA]</scope>
    <source>
        <strain evidence="12">JCM 6242</strain>
    </source>
</reference>
<dbReference type="InterPro" id="IPR013780">
    <property type="entry name" value="Glyco_hydro_b"/>
</dbReference>
<dbReference type="CDD" id="cd03143">
    <property type="entry name" value="A4_beta-galactosidase_middle_domain"/>
    <property type="match status" value="1"/>
</dbReference>
<accession>A0ABP6IHY7</accession>
<comment type="caution">
    <text evidence="11">The sequence shown here is derived from an EMBL/GenBank/DDBJ whole genome shotgun (WGS) entry which is preliminary data.</text>
</comment>
<dbReference type="InterPro" id="IPR003476">
    <property type="entry name" value="Glyco_hydro_42"/>
</dbReference>
<evidence type="ECO:0000259" key="8">
    <source>
        <dbReference type="Pfam" id="PF02449"/>
    </source>
</evidence>
<evidence type="ECO:0000256" key="2">
    <source>
        <dbReference type="ARBA" id="ARBA00005940"/>
    </source>
</evidence>
<dbReference type="Pfam" id="PF08532">
    <property type="entry name" value="Glyco_hydro_42M"/>
    <property type="match status" value="1"/>
</dbReference>
<dbReference type="Pfam" id="PF08533">
    <property type="entry name" value="Glyco_hydro_42C"/>
    <property type="match status" value="1"/>
</dbReference>
<dbReference type="SUPFAM" id="SSF51445">
    <property type="entry name" value="(Trans)glycosidases"/>
    <property type="match status" value="1"/>
</dbReference>
<dbReference type="Gene3D" id="2.60.40.1180">
    <property type="entry name" value="Golgi alpha-mannosidase II"/>
    <property type="match status" value="1"/>
</dbReference>
<dbReference type="InterPro" id="IPR029062">
    <property type="entry name" value="Class_I_gatase-like"/>
</dbReference>
<evidence type="ECO:0000313" key="11">
    <source>
        <dbReference type="EMBL" id="GAA2876910.1"/>
    </source>
</evidence>
<feature type="region of interest" description="Disordered" evidence="7">
    <location>
        <begin position="530"/>
        <end position="552"/>
    </location>
</feature>
<feature type="compositionally biased region" description="Gly residues" evidence="7">
    <location>
        <begin position="533"/>
        <end position="552"/>
    </location>
</feature>
<name>A0ABP6IHY7_9ACTN</name>
<dbReference type="InterPro" id="IPR017853">
    <property type="entry name" value="GH"/>
</dbReference>
<evidence type="ECO:0000256" key="7">
    <source>
        <dbReference type="SAM" id="MobiDB-lite"/>
    </source>
</evidence>
<dbReference type="Gene3D" id="3.20.20.80">
    <property type="entry name" value="Glycosidases"/>
    <property type="match status" value="1"/>
</dbReference>
<evidence type="ECO:0000256" key="5">
    <source>
        <dbReference type="ARBA" id="ARBA00023295"/>
    </source>
</evidence>
<dbReference type="Pfam" id="PF02449">
    <property type="entry name" value="Glyco_hydro_42"/>
    <property type="match status" value="1"/>
</dbReference>
<dbReference type="SUPFAM" id="SSF52317">
    <property type="entry name" value="Class I glutamine amidotransferase-like"/>
    <property type="match status" value="1"/>
</dbReference>
<gene>
    <name evidence="11" type="ORF">GCM10010517_38200</name>
</gene>
<evidence type="ECO:0000256" key="3">
    <source>
        <dbReference type="ARBA" id="ARBA00012756"/>
    </source>
</evidence>
<sequence>MNTRITHLYDRLDGLGFGADYNPEQWAPEVWREDVRLMREAGVTIVTLGIFSWGTVEPSPGEYDFTWLDEVMDLLGEAGIAVSLATGTASPPAWMPRLHPETLPVTRDGVTLWPGSRQHYCPSSPVYRDAAVALARRLAVRYGAHPALALWHVGNEYGCHLDECYCEVSAEDFRRWLRERYGDLDALNAAWSTTFWSQRVTDWAEVHPPRTAPTLTNPAQELDFRRFSSDALLACYRAEREALLELTPDVPVTTNIMGLWRSVDYFSWAEDFDIVALDIYPEPKDPRAHIDAALFHDLMRSLRGGQPYLMMESATGAISYRPPNRPKHAGLNRLWSHQALARGADAVMYFQWRASRGGAEKFHSAIVSHGGTDNRIFREVSALGAELGDLRDVTGSRIHADVAIVHDWSNWWALELDARPGELKLPERLRAHYTPLWRENVTVDVVPPTADLSGYRLVVVPNLYLCSDAAADNLREYVRAGGHLLVSFFSGIADECDRIRLGGYPGALREPLGLRVEEFWPLNEGERVTLVPGGPGGEEGTGGDGGPGGSGGLGGSADLWADHIVPEGASELARYGDGPLAGLPAVTRHAFGAGTATYLGTRPDEETMRELVRDTLALAGVSPVLAGLPDGVEAVVRVAEDGRRFLFLLNHGDRPVRAAEVDLAPHDVAVIRREGSR</sequence>
<dbReference type="Proteomes" id="UP001500831">
    <property type="component" value="Unassembled WGS sequence"/>
</dbReference>
<protein>
    <recommendedName>
        <fullName evidence="3 6">Beta-galactosidase</fullName>
        <shortName evidence="6">Beta-gal</shortName>
        <ecNumber evidence="3 6">3.2.1.23</ecNumber>
    </recommendedName>
</protein>
<dbReference type="RefSeq" id="WP_344973131.1">
    <property type="nucleotide sequence ID" value="NZ_BAAAVI010000025.1"/>
</dbReference>
<keyword evidence="5 6" id="KW-0326">Glycosidase</keyword>
<feature type="domain" description="Beta-galactosidase C-terminal" evidence="10">
    <location>
        <begin position="631"/>
        <end position="673"/>
    </location>
</feature>
<dbReference type="EC" id="3.2.1.23" evidence="3 6"/>
<evidence type="ECO:0000259" key="9">
    <source>
        <dbReference type="Pfam" id="PF08532"/>
    </source>
</evidence>
<keyword evidence="12" id="KW-1185">Reference proteome</keyword>
<evidence type="ECO:0000259" key="10">
    <source>
        <dbReference type="Pfam" id="PF08533"/>
    </source>
</evidence>
<dbReference type="InterPro" id="IPR013739">
    <property type="entry name" value="Beta_galactosidase_C"/>
</dbReference>
<dbReference type="PANTHER" id="PTHR36447:SF1">
    <property type="entry name" value="BETA-GALACTOSIDASE GANA"/>
    <property type="match status" value="1"/>
</dbReference>
<dbReference type="Gene3D" id="3.40.50.880">
    <property type="match status" value="1"/>
</dbReference>
<evidence type="ECO:0000256" key="6">
    <source>
        <dbReference type="PIRNR" id="PIRNR001084"/>
    </source>
</evidence>
<evidence type="ECO:0000313" key="12">
    <source>
        <dbReference type="Proteomes" id="UP001500831"/>
    </source>
</evidence>
<dbReference type="InterPro" id="IPR013529">
    <property type="entry name" value="Glyco_hydro_42_N"/>
</dbReference>
<feature type="domain" description="Glycoside hydrolase family 42 N-terminal" evidence="8">
    <location>
        <begin position="20"/>
        <end position="388"/>
    </location>
</feature>
<comment type="similarity">
    <text evidence="2 6">Belongs to the glycosyl hydrolase 42 family.</text>
</comment>
<evidence type="ECO:0000256" key="4">
    <source>
        <dbReference type="ARBA" id="ARBA00022801"/>
    </source>
</evidence>
<dbReference type="PANTHER" id="PTHR36447">
    <property type="entry name" value="BETA-GALACTOSIDASE GANA"/>
    <property type="match status" value="1"/>
</dbReference>
<feature type="domain" description="Beta-galactosidase trimerisation" evidence="9">
    <location>
        <begin position="400"/>
        <end position="621"/>
    </location>
</feature>
<organism evidence="11 12">
    <name type="scientific">Streptosporangium fragile</name>
    <dbReference type="NCBI Taxonomy" id="46186"/>
    <lineage>
        <taxon>Bacteria</taxon>
        <taxon>Bacillati</taxon>
        <taxon>Actinomycetota</taxon>
        <taxon>Actinomycetes</taxon>
        <taxon>Streptosporangiales</taxon>
        <taxon>Streptosporangiaceae</taxon>
        <taxon>Streptosporangium</taxon>
    </lineage>
</organism>
<proteinExistence type="inferred from homology"/>
<dbReference type="PIRSF" id="PIRSF001084">
    <property type="entry name" value="B-galactosidase"/>
    <property type="match status" value="1"/>
</dbReference>
<keyword evidence="4 6" id="KW-0378">Hydrolase</keyword>
<comment type="catalytic activity">
    <reaction evidence="1 6">
        <text>Hydrolysis of terminal non-reducing beta-D-galactose residues in beta-D-galactosides.</text>
        <dbReference type="EC" id="3.2.1.23"/>
    </reaction>
</comment>
<dbReference type="InterPro" id="IPR013738">
    <property type="entry name" value="Beta_galactosidase_Trimer"/>
</dbReference>
<evidence type="ECO:0000256" key="1">
    <source>
        <dbReference type="ARBA" id="ARBA00001412"/>
    </source>
</evidence>
<dbReference type="EMBL" id="BAAAVI010000025">
    <property type="protein sequence ID" value="GAA2876910.1"/>
    <property type="molecule type" value="Genomic_DNA"/>
</dbReference>